<gene>
    <name evidence="3" type="primary">RP9</name>
    <name evidence="3" type="ORF">AWC38_SpisGene12456</name>
</gene>
<reference evidence="4" key="1">
    <citation type="journal article" date="2017" name="bioRxiv">
        <title>Comparative analysis of the genomes of Stylophora pistillata and Acropora digitifera provides evidence for extensive differences between species of corals.</title>
        <authorList>
            <person name="Voolstra C.R."/>
            <person name="Li Y."/>
            <person name="Liew Y.J."/>
            <person name="Baumgarten S."/>
            <person name="Zoccola D."/>
            <person name="Flot J.-F."/>
            <person name="Tambutte S."/>
            <person name="Allemand D."/>
            <person name="Aranda M."/>
        </authorList>
    </citation>
    <scope>NUCLEOTIDE SEQUENCE [LARGE SCALE GENOMIC DNA]</scope>
</reference>
<dbReference type="AlphaFoldDB" id="A0A2B4S3B7"/>
<dbReference type="PANTHER" id="PTHR35252">
    <property type="entry name" value="RETINITIS PIGMENTOSA 9 PROTEIN"/>
    <property type="match status" value="1"/>
</dbReference>
<dbReference type="STRING" id="50429.A0A2B4S3B7"/>
<keyword evidence="4" id="KW-1185">Reference proteome</keyword>
<feature type="compositionally biased region" description="Basic and acidic residues" evidence="1">
    <location>
        <begin position="1"/>
        <end position="21"/>
    </location>
</feature>
<proteinExistence type="predicted"/>
<accession>A0A2B4S3B7</accession>
<feature type="region of interest" description="Disordered" evidence="1">
    <location>
        <begin position="129"/>
        <end position="224"/>
    </location>
</feature>
<dbReference type="EMBL" id="LSMT01000221">
    <property type="protein sequence ID" value="PFX23012.1"/>
    <property type="molecule type" value="Genomic_DNA"/>
</dbReference>
<feature type="compositionally biased region" description="Basic and acidic residues" evidence="1">
    <location>
        <begin position="129"/>
        <end position="148"/>
    </location>
</feature>
<dbReference type="GO" id="GO:0008380">
    <property type="term" value="P:RNA splicing"/>
    <property type="evidence" value="ECO:0007669"/>
    <property type="project" value="InterPro"/>
</dbReference>
<evidence type="ECO:0000313" key="4">
    <source>
        <dbReference type="Proteomes" id="UP000225706"/>
    </source>
</evidence>
<dbReference type="PANTHER" id="PTHR35252:SF1">
    <property type="entry name" value="RETINITIS PIGMENTOSA 9 PROTEIN"/>
    <property type="match status" value="1"/>
</dbReference>
<feature type="domain" description="Zinc knuckle" evidence="2">
    <location>
        <begin position="95"/>
        <end position="114"/>
    </location>
</feature>
<feature type="compositionally biased region" description="Basic residues" evidence="1">
    <location>
        <begin position="179"/>
        <end position="205"/>
    </location>
</feature>
<feature type="compositionally biased region" description="Low complexity" evidence="1">
    <location>
        <begin position="152"/>
        <end position="163"/>
    </location>
</feature>
<dbReference type="Pfam" id="PF15288">
    <property type="entry name" value="zf-CCHC_6"/>
    <property type="match status" value="1"/>
</dbReference>
<sequence length="224" mass="26776">MADRSVDRKIDRKREKGERKEERKKRKRSENEEIELAKHYETFYEQPPPGIIKEKEDLPEECIPDLPENQGARDFLSHAPTKGLWMPLGKEVKVMKCWRCKAYGHRTGDRECPMFISGNKNSEKFRMAHEDPMHEFIQDKKRAEKESRIQQLKALLEESTTSESDLEKSSEDSSDEDRKKRHRKSKVKRKRKEKSKHGHKHRKLSKHNDGDRREDDSREKKEKR</sequence>
<feature type="region of interest" description="Disordered" evidence="1">
    <location>
        <begin position="1"/>
        <end position="32"/>
    </location>
</feature>
<protein>
    <submittedName>
        <fullName evidence="3">Retinitis pigmentosa 9 protein</fullName>
    </submittedName>
</protein>
<evidence type="ECO:0000256" key="1">
    <source>
        <dbReference type="SAM" id="MobiDB-lite"/>
    </source>
</evidence>
<evidence type="ECO:0000313" key="3">
    <source>
        <dbReference type="EMBL" id="PFX23012.1"/>
    </source>
</evidence>
<name>A0A2B4S3B7_STYPI</name>
<evidence type="ECO:0000259" key="2">
    <source>
        <dbReference type="Pfam" id="PF15288"/>
    </source>
</evidence>
<dbReference type="Proteomes" id="UP000225706">
    <property type="component" value="Unassembled WGS sequence"/>
</dbReference>
<organism evidence="3 4">
    <name type="scientific">Stylophora pistillata</name>
    <name type="common">Smooth cauliflower coral</name>
    <dbReference type="NCBI Taxonomy" id="50429"/>
    <lineage>
        <taxon>Eukaryota</taxon>
        <taxon>Metazoa</taxon>
        <taxon>Cnidaria</taxon>
        <taxon>Anthozoa</taxon>
        <taxon>Hexacorallia</taxon>
        <taxon>Scleractinia</taxon>
        <taxon>Astrocoeniina</taxon>
        <taxon>Pocilloporidae</taxon>
        <taxon>Stylophora</taxon>
    </lineage>
</organism>
<dbReference type="InterPro" id="IPR034585">
    <property type="entry name" value="PAP-1"/>
</dbReference>
<dbReference type="InterPro" id="IPR041670">
    <property type="entry name" value="Znf-CCHC_6"/>
</dbReference>
<feature type="compositionally biased region" description="Basic and acidic residues" evidence="1">
    <location>
        <begin position="206"/>
        <end position="224"/>
    </location>
</feature>
<comment type="caution">
    <text evidence="3">The sequence shown here is derived from an EMBL/GenBank/DDBJ whole genome shotgun (WGS) entry which is preliminary data.</text>
</comment>
<dbReference type="OrthoDB" id="20809at2759"/>